<name>A0ABY6P4Q5_9NOCA</name>
<evidence type="ECO:0000313" key="3">
    <source>
        <dbReference type="EMBL" id="UZJ26645.1"/>
    </source>
</evidence>
<dbReference type="EMBL" id="CP110615">
    <property type="protein sequence ID" value="UZJ26645.1"/>
    <property type="molecule type" value="Genomic_DNA"/>
</dbReference>
<evidence type="ECO:0000256" key="1">
    <source>
        <dbReference type="SAM" id="MobiDB-lite"/>
    </source>
</evidence>
<gene>
    <name evidence="3" type="ORF">RHODO2019_12145</name>
</gene>
<dbReference type="Proteomes" id="UP001164965">
    <property type="component" value="Chromosome"/>
</dbReference>
<feature type="compositionally biased region" description="Low complexity" evidence="1">
    <location>
        <begin position="66"/>
        <end position="81"/>
    </location>
</feature>
<feature type="domain" description="DUF3152" evidence="2">
    <location>
        <begin position="119"/>
        <end position="326"/>
    </location>
</feature>
<protein>
    <submittedName>
        <fullName evidence="3">DUF3152 domain-containing protein</fullName>
    </submittedName>
</protein>
<keyword evidence="4" id="KW-1185">Reference proteome</keyword>
<dbReference type="SUPFAM" id="SSF55486">
    <property type="entry name" value="Metalloproteases ('zincins'), catalytic domain"/>
    <property type="match status" value="1"/>
</dbReference>
<proteinExistence type="predicted"/>
<accession>A0ABY6P4Q5</accession>
<feature type="region of interest" description="Disordered" evidence="1">
    <location>
        <begin position="66"/>
        <end position="93"/>
    </location>
</feature>
<organism evidence="3 4">
    <name type="scientific">Rhodococcus antarcticus</name>
    <dbReference type="NCBI Taxonomy" id="2987751"/>
    <lineage>
        <taxon>Bacteria</taxon>
        <taxon>Bacillati</taxon>
        <taxon>Actinomycetota</taxon>
        <taxon>Actinomycetes</taxon>
        <taxon>Mycobacteriales</taxon>
        <taxon>Nocardiaceae</taxon>
        <taxon>Rhodococcus</taxon>
    </lineage>
</organism>
<dbReference type="InterPro" id="IPR022603">
    <property type="entry name" value="DUF3152"/>
</dbReference>
<reference evidence="3" key="1">
    <citation type="submission" date="2022-10" db="EMBL/GenBank/DDBJ databases">
        <title>Rhodococcus sp.75.</title>
        <authorList>
            <person name="Sun M."/>
        </authorList>
    </citation>
    <scope>NUCLEOTIDE SEQUENCE</scope>
    <source>
        <strain evidence="3">75</strain>
    </source>
</reference>
<dbReference type="Pfam" id="PF11350">
    <property type="entry name" value="DUF3152"/>
    <property type="match status" value="1"/>
</dbReference>
<sequence>MRASWDPIGGEPSRVRPSRRPERTGVRSRSRAGRLVATYGWRAYAVPFLVAVTVLAVVDVVQPGTPTTSTVATSTSADGTDPGSTDFGSLSTGADGPDIIGVPPAGDGTFNPAVVSGSLPDGGTFPVTGAGTWHVVPGSTGQVGTGTTSVIKYTVEVEDGMDTTPFGGDAAVASLVDQTLANPKSWTSDGRFALQRIDSGTPTFRISLSSQMTVRADDECGYQIELETSCYNRTAGRVVLNVARWVRGAIAFQGDTGSYRQYMVNHEVGHAIGFRQHQPCESDGGLAPVMMQQTFGVANDAIAALDPAGVVPANGFTCRFNPWPFPRG</sequence>
<feature type="compositionally biased region" description="Polar residues" evidence="1">
    <location>
        <begin position="82"/>
        <end position="92"/>
    </location>
</feature>
<evidence type="ECO:0000259" key="2">
    <source>
        <dbReference type="Pfam" id="PF11350"/>
    </source>
</evidence>
<evidence type="ECO:0000313" key="4">
    <source>
        <dbReference type="Proteomes" id="UP001164965"/>
    </source>
</evidence>
<feature type="region of interest" description="Disordered" evidence="1">
    <location>
        <begin position="1"/>
        <end position="31"/>
    </location>
</feature>